<proteinExistence type="predicted"/>
<evidence type="ECO:0000256" key="1">
    <source>
        <dbReference type="SAM" id="MobiDB-lite"/>
    </source>
</evidence>
<reference evidence="2 3" key="1">
    <citation type="journal article" date="2019" name="Nat. Ecol. Evol.">
        <title>Megaphylogeny resolves global patterns of mushroom evolution.</title>
        <authorList>
            <person name="Varga T."/>
            <person name="Krizsan K."/>
            <person name="Foldi C."/>
            <person name="Dima B."/>
            <person name="Sanchez-Garcia M."/>
            <person name="Sanchez-Ramirez S."/>
            <person name="Szollosi G.J."/>
            <person name="Szarkandi J.G."/>
            <person name="Papp V."/>
            <person name="Albert L."/>
            <person name="Andreopoulos W."/>
            <person name="Angelini C."/>
            <person name="Antonin V."/>
            <person name="Barry K.W."/>
            <person name="Bougher N.L."/>
            <person name="Buchanan P."/>
            <person name="Buyck B."/>
            <person name="Bense V."/>
            <person name="Catcheside P."/>
            <person name="Chovatia M."/>
            <person name="Cooper J."/>
            <person name="Damon W."/>
            <person name="Desjardin D."/>
            <person name="Finy P."/>
            <person name="Geml J."/>
            <person name="Haridas S."/>
            <person name="Hughes K."/>
            <person name="Justo A."/>
            <person name="Karasinski D."/>
            <person name="Kautmanova I."/>
            <person name="Kiss B."/>
            <person name="Kocsube S."/>
            <person name="Kotiranta H."/>
            <person name="LaButti K.M."/>
            <person name="Lechner B.E."/>
            <person name="Liimatainen K."/>
            <person name="Lipzen A."/>
            <person name="Lukacs Z."/>
            <person name="Mihaltcheva S."/>
            <person name="Morgado L.N."/>
            <person name="Niskanen T."/>
            <person name="Noordeloos M.E."/>
            <person name="Ohm R.A."/>
            <person name="Ortiz-Santana B."/>
            <person name="Ovrebo C."/>
            <person name="Racz N."/>
            <person name="Riley R."/>
            <person name="Savchenko A."/>
            <person name="Shiryaev A."/>
            <person name="Soop K."/>
            <person name="Spirin V."/>
            <person name="Szebenyi C."/>
            <person name="Tomsovsky M."/>
            <person name="Tulloss R.E."/>
            <person name="Uehling J."/>
            <person name="Grigoriev I.V."/>
            <person name="Vagvolgyi C."/>
            <person name="Papp T."/>
            <person name="Martin F.M."/>
            <person name="Miettinen O."/>
            <person name="Hibbett D.S."/>
            <person name="Nagy L.G."/>
        </authorList>
    </citation>
    <scope>NUCLEOTIDE SEQUENCE [LARGE SCALE GENOMIC DNA]</scope>
    <source>
        <strain evidence="2 3">FP101781</strain>
    </source>
</reference>
<feature type="compositionally biased region" description="Polar residues" evidence="1">
    <location>
        <begin position="257"/>
        <end position="273"/>
    </location>
</feature>
<comment type="caution">
    <text evidence="2">The sequence shown here is derived from an EMBL/GenBank/DDBJ whole genome shotgun (WGS) entry which is preliminary data.</text>
</comment>
<feature type="compositionally biased region" description="Polar residues" evidence="1">
    <location>
        <begin position="173"/>
        <end position="184"/>
    </location>
</feature>
<feature type="compositionally biased region" description="Polar residues" evidence="1">
    <location>
        <begin position="192"/>
        <end position="207"/>
    </location>
</feature>
<protein>
    <submittedName>
        <fullName evidence="2">Uncharacterized protein</fullName>
    </submittedName>
</protein>
<feature type="region of interest" description="Disordered" evidence="1">
    <location>
        <begin position="150"/>
        <end position="337"/>
    </location>
</feature>
<sequence length="337" mass="37128">MDPSSFFHNSHDFGVGRMDIRNHSGAHNDHSRTNVKNIYRGGGGNTSYRHYDHSVHDSGTYNYGNTYNTTNYQPGPTTTNNHNYNAPTYRHNYNGATHHYNGPVNHYNGPTNTYRGPVSQYHAPVHHHNAPRQATYNYTTHARDSTVVNGDFRGEQYNGNPEDSGFCPERSDSPSPIRSQTNSPMPRPAGRRSSSVQNPFPSGNLRHSQPVPVPGWLAESEPDVPERDYCTPTFNPWAKESGAQRSSAPRSGSSGGNTEPGTASNPSQPAVSDSDSDHFVEDSDTDSETEAYRSGLRGRAPKFRGNGNSAAEKRPLSIPKGDWRENNPLLTGVVFSQ</sequence>
<dbReference type="EMBL" id="QPFP01000034">
    <property type="protein sequence ID" value="TEB28214.1"/>
    <property type="molecule type" value="Genomic_DNA"/>
</dbReference>
<organism evidence="2 3">
    <name type="scientific">Coprinellus micaceus</name>
    <name type="common">Glistening ink-cap mushroom</name>
    <name type="synonym">Coprinus micaceus</name>
    <dbReference type="NCBI Taxonomy" id="71717"/>
    <lineage>
        <taxon>Eukaryota</taxon>
        <taxon>Fungi</taxon>
        <taxon>Dikarya</taxon>
        <taxon>Basidiomycota</taxon>
        <taxon>Agaricomycotina</taxon>
        <taxon>Agaricomycetes</taxon>
        <taxon>Agaricomycetidae</taxon>
        <taxon>Agaricales</taxon>
        <taxon>Agaricineae</taxon>
        <taxon>Psathyrellaceae</taxon>
        <taxon>Coprinellus</taxon>
    </lineage>
</organism>
<dbReference type="Proteomes" id="UP000298030">
    <property type="component" value="Unassembled WGS sequence"/>
</dbReference>
<dbReference type="AlphaFoldDB" id="A0A4Y7T2K7"/>
<feature type="compositionally biased region" description="Low complexity" evidence="1">
    <location>
        <begin position="241"/>
        <end position="252"/>
    </location>
</feature>
<accession>A0A4Y7T2K7</accession>
<keyword evidence="3" id="KW-1185">Reference proteome</keyword>
<name>A0A4Y7T2K7_COPMI</name>
<evidence type="ECO:0000313" key="2">
    <source>
        <dbReference type="EMBL" id="TEB28214.1"/>
    </source>
</evidence>
<feature type="compositionally biased region" description="Basic and acidic residues" evidence="1">
    <location>
        <begin position="311"/>
        <end position="325"/>
    </location>
</feature>
<gene>
    <name evidence="2" type="ORF">FA13DRAFT_1794202</name>
</gene>
<evidence type="ECO:0000313" key="3">
    <source>
        <dbReference type="Proteomes" id="UP000298030"/>
    </source>
</evidence>